<gene>
    <name evidence="7" type="ORF">DL762_001593</name>
</gene>
<proteinExistence type="inferred from homology"/>
<evidence type="ECO:0000256" key="4">
    <source>
        <dbReference type="SAM" id="MobiDB-lite"/>
    </source>
</evidence>
<feature type="signal peptide" evidence="5">
    <location>
        <begin position="1"/>
        <end position="23"/>
    </location>
</feature>
<dbReference type="Proteomes" id="UP000294003">
    <property type="component" value="Unassembled WGS sequence"/>
</dbReference>
<evidence type="ECO:0000256" key="5">
    <source>
        <dbReference type="SAM" id="SignalP"/>
    </source>
</evidence>
<reference evidence="7 8" key="1">
    <citation type="submission" date="2018-06" db="EMBL/GenBank/DDBJ databases">
        <title>Complete Genomes of Monosporascus.</title>
        <authorList>
            <person name="Robinson A.J."/>
            <person name="Natvig D.O."/>
        </authorList>
    </citation>
    <scope>NUCLEOTIDE SEQUENCE [LARGE SCALE GENOMIC DNA]</scope>
    <source>
        <strain evidence="7 8">CBS 609.92</strain>
    </source>
</reference>
<comment type="caution">
    <text evidence="7">The sequence shown here is derived from an EMBL/GenBank/DDBJ whole genome shotgun (WGS) entry which is preliminary data.</text>
</comment>
<dbReference type="EMBL" id="QJNS01000026">
    <property type="protein sequence ID" value="RYO92559.1"/>
    <property type="molecule type" value="Genomic_DNA"/>
</dbReference>
<dbReference type="PROSITE" id="PS51782">
    <property type="entry name" value="LYSM"/>
    <property type="match status" value="2"/>
</dbReference>
<dbReference type="InterPro" id="IPR036779">
    <property type="entry name" value="LysM_dom_sf"/>
</dbReference>
<evidence type="ECO:0000259" key="6">
    <source>
        <dbReference type="PROSITE" id="PS51782"/>
    </source>
</evidence>
<accession>A0ABY0HKC4</accession>
<evidence type="ECO:0000313" key="7">
    <source>
        <dbReference type="EMBL" id="RYO92559.1"/>
    </source>
</evidence>
<comment type="similarity">
    <text evidence="3">Belongs to the secreted LysM effector family.</text>
</comment>
<dbReference type="InterPro" id="IPR052210">
    <property type="entry name" value="LysM1-like"/>
</dbReference>
<sequence>MLMSTPFTQLAIAVGVLLGTAQSGPVSIMSVLEARAIGFQAIPQQLLDMADLDATCLQVLKQTINCEEKVADLGQREYHGSLEDDKLTDAVCAASCKTALNTARRRMQGACTKTPDLLPGMTILSFIDSIITGWDETCLKDKISGEYCNDIIDAWEEYEEIEDMPENDLCSYCYGAKLRLMQKSEYSAYDEYYAAMLEYVNKKCGVDSPTTPIKEPPQNNGSQPGTCFSGRTIATREGDSCDSVAIANSVSAASLYYINANLPDCKSIEAGLELCLPEPCTTHTVKEGETCVALGVESGTSWMNLIDWNHMLDSRCSNLWNSEPFWGHVICVSPPGGEFEDGGSGGDGGDPGNGNTGGEGGSGNGYSETIVDPPEGEIGEGTTKNCGFYVQAQEGVGCAKTIVTASRSTPMDLFLEVNPSLGSAAKCDSNLKPGVWYCLSPHYYWDEEQPKP</sequence>
<keyword evidence="1" id="KW-0147">Chitin-binding</keyword>
<dbReference type="Pfam" id="PF01476">
    <property type="entry name" value="LysM"/>
    <property type="match status" value="2"/>
</dbReference>
<evidence type="ECO:0000256" key="1">
    <source>
        <dbReference type="ARBA" id="ARBA00022669"/>
    </source>
</evidence>
<feature type="domain" description="LysM" evidence="6">
    <location>
        <begin position="281"/>
        <end position="327"/>
    </location>
</feature>
<evidence type="ECO:0000313" key="8">
    <source>
        <dbReference type="Proteomes" id="UP000294003"/>
    </source>
</evidence>
<dbReference type="Gene3D" id="3.10.350.10">
    <property type="entry name" value="LysM domain"/>
    <property type="match status" value="2"/>
</dbReference>
<dbReference type="InterPro" id="IPR018392">
    <property type="entry name" value="LysM"/>
</dbReference>
<evidence type="ECO:0000256" key="3">
    <source>
        <dbReference type="ARBA" id="ARBA00044955"/>
    </source>
</evidence>
<dbReference type="CDD" id="cd00118">
    <property type="entry name" value="LysM"/>
    <property type="match status" value="1"/>
</dbReference>
<keyword evidence="5" id="KW-0732">Signal</keyword>
<evidence type="ECO:0000256" key="2">
    <source>
        <dbReference type="ARBA" id="ARBA00023026"/>
    </source>
</evidence>
<organism evidence="7 8">
    <name type="scientific">Monosporascus cannonballus</name>
    <dbReference type="NCBI Taxonomy" id="155416"/>
    <lineage>
        <taxon>Eukaryota</taxon>
        <taxon>Fungi</taxon>
        <taxon>Dikarya</taxon>
        <taxon>Ascomycota</taxon>
        <taxon>Pezizomycotina</taxon>
        <taxon>Sordariomycetes</taxon>
        <taxon>Xylariomycetidae</taxon>
        <taxon>Xylariales</taxon>
        <taxon>Xylariales incertae sedis</taxon>
        <taxon>Monosporascus</taxon>
    </lineage>
</organism>
<feature type="region of interest" description="Disordered" evidence="4">
    <location>
        <begin position="337"/>
        <end position="378"/>
    </location>
</feature>
<feature type="chain" id="PRO_5045659976" description="LysM domain-containing protein" evidence="5">
    <location>
        <begin position="24"/>
        <end position="452"/>
    </location>
</feature>
<name>A0ABY0HKC4_9PEZI</name>
<keyword evidence="8" id="KW-1185">Reference proteome</keyword>
<keyword evidence="2" id="KW-0843">Virulence</keyword>
<feature type="compositionally biased region" description="Gly residues" evidence="4">
    <location>
        <begin position="342"/>
        <end position="364"/>
    </location>
</feature>
<feature type="domain" description="LysM" evidence="6">
    <location>
        <begin position="231"/>
        <end position="276"/>
    </location>
</feature>
<protein>
    <recommendedName>
        <fullName evidence="6">LysM domain-containing protein</fullName>
    </recommendedName>
</protein>
<dbReference type="PANTHER" id="PTHR34997:SF16">
    <property type="entry name" value="LYSM DOMAIN-CONTAINING PROTEIN"/>
    <property type="match status" value="1"/>
</dbReference>
<dbReference type="PANTHER" id="PTHR34997">
    <property type="entry name" value="AM15"/>
    <property type="match status" value="1"/>
</dbReference>
<dbReference type="SMART" id="SM00257">
    <property type="entry name" value="LysM"/>
    <property type="match status" value="2"/>
</dbReference>
<dbReference type="SUPFAM" id="SSF54106">
    <property type="entry name" value="LysM domain"/>
    <property type="match status" value="1"/>
</dbReference>